<organism evidence="1 2">
    <name type="scientific">Ficus carica</name>
    <name type="common">Common fig</name>
    <dbReference type="NCBI Taxonomy" id="3494"/>
    <lineage>
        <taxon>Eukaryota</taxon>
        <taxon>Viridiplantae</taxon>
        <taxon>Streptophyta</taxon>
        <taxon>Embryophyta</taxon>
        <taxon>Tracheophyta</taxon>
        <taxon>Spermatophyta</taxon>
        <taxon>Magnoliopsida</taxon>
        <taxon>eudicotyledons</taxon>
        <taxon>Gunneridae</taxon>
        <taxon>Pentapetalae</taxon>
        <taxon>rosids</taxon>
        <taxon>fabids</taxon>
        <taxon>Rosales</taxon>
        <taxon>Moraceae</taxon>
        <taxon>Ficeae</taxon>
        <taxon>Ficus</taxon>
    </lineage>
</organism>
<comment type="caution">
    <text evidence="1">The sequence shown here is derived from an EMBL/GenBank/DDBJ whole genome shotgun (WGS) entry which is preliminary data.</text>
</comment>
<gene>
    <name evidence="1" type="ORF">TIFTF001_035593</name>
</gene>
<keyword evidence="2" id="KW-1185">Reference proteome</keyword>
<protein>
    <submittedName>
        <fullName evidence="1">Uncharacterized protein</fullName>
    </submittedName>
</protein>
<reference evidence="1" key="1">
    <citation type="submission" date="2023-07" db="EMBL/GenBank/DDBJ databases">
        <title>draft genome sequence of fig (Ficus carica).</title>
        <authorList>
            <person name="Takahashi T."/>
            <person name="Nishimura K."/>
        </authorList>
    </citation>
    <scope>NUCLEOTIDE SEQUENCE</scope>
</reference>
<sequence>MATNGNREGHPSYWIGSKAQGGSLLLQPDLEQHSIGHSIRGKYNTAYSIG</sequence>
<dbReference type="Proteomes" id="UP001187192">
    <property type="component" value="Unassembled WGS sequence"/>
</dbReference>
<evidence type="ECO:0000313" key="1">
    <source>
        <dbReference type="EMBL" id="GMN66525.1"/>
    </source>
</evidence>
<proteinExistence type="predicted"/>
<dbReference type="EMBL" id="BTGU01000334">
    <property type="protein sequence ID" value="GMN66525.1"/>
    <property type="molecule type" value="Genomic_DNA"/>
</dbReference>
<name>A0AA88E2Q2_FICCA</name>
<dbReference type="AlphaFoldDB" id="A0AA88E2Q2"/>
<evidence type="ECO:0000313" key="2">
    <source>
        <dbReference type="Proteomes" id="UP001187192"/>
    </source>
</evidence>
<accession>A0AA88E2Q2</accession>